<dbReference type="Proteomes" id="UP000606786">
    <property type="component" value="Unassembled WGS sequence"/>
</dbReference>
<dbReference type="AlphaFoldDB" id="A0A811UX59"/>
<gene>
    <name evidence="1" type="ORF">CCAP1982_LOCUS10772</name>
</gene>
<reference evidence="1" key="1">
    <citation type="submission" date="2020-11" db="EMBL/GenBank/DDBJ databases">
        <authorList>
            <person name="Whitehead M."/>
        </authorList>
    </citation>
    <scope>NUCLEOTIDE SEQUENCE</scope>
    <source>
        <strain evidence="1">EGII</strain>
    </source>
</reference>
<sequence length="112" mass="12685">MPANHFNQPSNQINGKFLLKVAISPLSYFWRRELSGFMVLGFFRALQQPFENYKKKKNIEIGGIDLANESKPVTKRSQALSHQTNSGLAKIYASLVSKGHKSFAKPLPRSEY</sequence>
<dbReference type="EMBL" id="CAJHJT010000034">
    <property type="protein sequence ID" value="CAD7002277.1"/>
    <property type="molecule type" value="Genomic_DNA"/>
</dbReference>
<proteinExistence type="predicted"/>
<protein>
    <submittedName>
        <fullName evidence="1">(Mediterranean fruit fly) hypothetical protein</fullName>
    </submittedName>
</protein>
<accession>A0A811UX59</accession>
<name>A0A811UX59_CERCA</name>
<evidence type="ECO:0000313" key="1">
    <source>
        <dbReference type="EMBL" id="CAD7002277.1"/>
    </source>
</evidence>
<organism evidence="1 2">
    <name type="scientific">Ceratitis capitata</name>
    <name type="common">Mediterranean fruit fly</name>
    <name type="synonym">Tephritis capitata</name>
    <dbReference type="NCBI Taxonomy" id="7213"/>
    <lineage>
        <taxon>Eukaryota</taxon>
        <taxon>Metazoa</taxon>
        <taxon>Ecdysozoa</taxon>
        <taxon>Arthropoda</taxon>
        <taxon>Hexapoda</taxon>
        <taxon>Insecta</taxon>
        <taxon>Pterygota</taxon>
        <taxon>Neoptera</taxon>
        <taxon>Endopterygota</taxon>
        <taxon>Diptera</taxon>
        <taxon>Brachycera</taxon>
        <taxon>Muscomorpha</taxon>
        <taxon>Tephritoidea</taxon>
        <taxon>Tephritidae</taxon>
        <taxon>Ceratitis</taxon>
        <taxon>Ceratitis</taxon>
    </lineage>
</organism>
<evidence type="ECO:0000313" key="2">
    <source>
        <dbReference type="Proteomes" id="UP000606786"/>
    </source>
</evidence>
<keyword evidence="2" id="KW-1185">Reference proteome</keyword>
<comment type="caution">
    <text evidence="1">The sequence shown here is derived from an EMBL/GenBank/DDBJ whole genome shotgun (WGS) entry which is preliminary data.</text>
</comment>